<proteinExistence type="predicted"/>
<organism evidence="2 3">
    <name type="scientific">Nakamurella flava</name>
    <dbReference type="NCBI Taxonomy" id="2576308"/>
    <lineage>
        <taxon>Bacteria</taxon>
        <taxon>Bacillati</taxon>
        <taxon>Actinomycetota</taxon>
        <taxon>Actinomycetes</taxon>
        <taxon>Nakamurellales</taxon>
        <taxon>Nakamurellaceae</taxon>
        <taxon>Nakamurella</taxon>
    </lineage>
</organism>
<accession>A0A4U6QF54</accession>
<feature type="domain" description="DUF559" evidence="1">
    <location>
        <begin position="77"/>
        <end position="143"/>
    </location>
</feature>
<evidence type="ECO:0000259" key="1">
    <source>
        <dbReference type="Pfam" id="PF04480"/>
    </source>
</evidence>
<evidence type="ECO:0000313" key="2">
    <source>
        <dbReference type="EMBL" id="TKV58770.1"/>
    </source>
</evidence>
<comment type="caution">
    <text evidence="2">The sequence shown here is derived from an EMBL/GenBank/DDBJ whole genome shotgun (WGS) entry which is preliminary data.</text>
</comment>
<keyword evidence="3" id="KW-1185">Reference proteome</keyword>
<dbReference type="InterPro" id="IPR011335">
    <property type="entry name" value="Restrct_endonuc-II-like"/>
</dbReference>
<sequence length="162" mass="17565">MPTPSVTSPCNGGRRPPACLGAVERMSARPGAPAARALITLVLDGGVSVPERELLRGLRRSGAQGWSAGVHVEACGRRYWLDLAHVRTRLAVEVDGWTVHSRSVAFHEDRQRQNDLVRGGWTVLRYTPAQLHGRVCAVVAEIRSVEAELQGRLRSGAAGKCR</sequence>
<dbReference type="Gene3D" id="3.40.960.10">
    <property type="entry name" value="VSR Endonuclease"/>
    <property type="match status" value="1"/>
</dbReference>
<dbReference type="AlphaFoldDB" id="A0A4U6QF54"/>
<reference evidence="2 3" key="1">
    <citation type="submission" date="2019-05" db="EMBL/GenBank/DDBJ databases">
        <title>Nakamurella sp. N5BH11, whole genome shotgun sequence.</title>
        <authorList>
            <person name="Tuo L."/>
        </authorList>
    </citation>
    <scope>NUCLEOTIDE SEQUENCE [LARGE SCALE GENOMIC DNA]</scope>
    <source>
        <strain evidence="2 3">N5BH11</strain>
    </source>
</reference>
<dbReference type="SUPFAM" id="SSF52980">
    <property type="entry name" value="Restriction endonuclease-like"/>
    <property type="match status" value="1"/>
</dbReference>
<gene>
    <name evidence="2" type="ORF">FDO65_14745</name>
</gene>
<dbReference type="InterPro" id="IPR007569">
    <property type="entry name" value="DUF559"/>
</dbReference>
<name>A0A4U6QF54_9ACTN</name>
<dbReference type="OrthoDB" id="4310518at2"/>
<evidence type="ECO:0000313" key="3">
    <source>
        <dbReference type="Proteomes" id="UP000306985"/>
    </source>
</evidence>
<dbReference type="Proteomes" id="UP000306985">
    <property type="component" value="Unassembled WGS sequence"/>
</dbReference>
<protein>
    <submittedName>
        <fullName evidence="2">DUF559 domain-containing protein</fullName>
    </submittedName>
</protein>
<dbReference type="EMBL" id="SZZH01000003">
    <property type="protein sequence ID" value="TKV58770.1"/>
    <property type="molecule type" value="Genomic_DNA"/>
</dbReference>
<dbReference type="Pfam" id="PF04480">
    <property type="entry name" value="DUF559"/>
    <property type="match status" value="1"/>
</dbReference>